<dbReference type="Proteomes" id="UP001162029">
    <property type="component" value="Unassembled WGS sequence"/>
</dbReference>
<dbReference type="SUPFAM" id="SSF52343">
    <property type="entry name" value="Ferredoxin reductase-like, C-terminal NADP-linked domain"/>
    <property type="match status" value="1"/>
</dbReference>
<dbReference type="InterPro" id="IPR013112">
    <property type="entry name" value="FAD-bd_8"/>
</dbReference>
<keyword evidence="5 7" id="KW-0472">Membrane</keyword>
<evidence type="ECO:0000256" key="2">
    <source>
        <dbReference type="ARBA" id="ARBA00022692"/>
    </source>
</evidence>
<feature type="transmembrane region" description="Helical" evidence="7">
    <location>
        <begin position="354"/>
        <end position="370"/>
    </location>
</feature>
<dbReference type="GO" id="GO:0005886">
    <property type="term" value="C:plasma membrane"/>
    <property type="evidence" value="ECO:0007669"/>
    <property type="project" value="TreeGrafter"/>
</dbReference>
<feature type="transmembrane region" description="Helical" evidence="7">
    <location>
        <begin position="647"/>
        <end position="668"/>
    </location>
</feature>
<evidence type="ECO:0000313" key="9">
    <source>
        <dbReference type="EMBL" id="CAI5742764.1"/>
    </source>
</evidence>
<dbReference type="CDD" id="cd06186">
    <property type="entry name" value="NOX_Duox_like_FAD_NADP"/>
    <property type="match status" value="1"/>
</dbReference>
<comment type="caution">
    <text evidence="9">The sequence shown here is derived from an EMBL/GenBank/DDBJ whole genome shotgun (WGS) entry which is preliminary data.</text>
</comment>
<proteinExistence type="predicted"/>
<dbReference type="PROSITE" id="PS51384">
    <property type="entry name" value="FAD_FR"/>
    <property type="match status" value="1"/>
</dbReference>
<dbReference type="Pfam" id="PF08030">
    <property type="entry name" value="NAD_binding_6"/>
    <property type="match status" value="1"/>
</dbReference>
<dbReference type="SFLD" id="SFLDG01168">
    <property type="entry name" value="Ferric_reductase_subgroup_(FRE"/>
    <property type="match status" value="1"/>
</dbReference>
<protein>
    <recommendedName>
        <fullName evidence="8">FAD-binding FR-type domain-containing protein</fullName>
    </recommendedName>
</protein>
<feature type="region of interest" description="Disordered" evidence="6">
    <location>
        <begin position="1"/>
        <end position="20"/>
    </location>
</feature>
<feature type="transmembrane region" description="Helical" evidence="7">
    <location>
        <begin position="303"/>
        <end position="324"/>
    </location>
</feature>
<dbReference type="InterPro" id="IPR039261">
    <property type="entry name" value="FNR_nucleotide-bd"/>
</dbReference>
<dbReference type="EMBL" id="CANTFM010001765">
    <property type="protein sequence ID" value="CAI5742764.1"/>
    <property type="molecule type" value="Genomic_DNA"/>
</dbReference>
<organism evidence="9 10">
    <name type="scientific">Peronospora destructor</name>
    <dbReference type="NCBI Taxonomy" id="86335"/>
    <lineage>
        <taxon>Eukaryota</taxon>
        <taxon>Sar</taxon>
        <taxon>Stramenopiles</taxon>
        <taxon>Oomycota</taxon>
        <taxon>Peronosporomycetes</taxon>
        <taxon>Peronosporales</taxon>
        <taxon>Peronosporaceae</taxon>
        <taxon>Peronospora</taxon>
    </lineage>
</organism>
<dbReference type="PRINTS" id="PR00410">
    <property type="entry name" value="PHEHYDRXLASE"/>
</dbReference>
<comment type="subcellular location">
    <subcellularLocation>
        <location evidence="1">Membrane</location>
        <topology evidence="1">Multi-pass membrane protein</topology>
    </subcellularLocation>
</comment>
<feature type="transmembrane region" description="Helical" evidence="7">
    <location>
        <begin position="81"/>
        <end position="102"/>
    </location>
</feature>
<evidence type="ECO:0000256" key="4">
    <source>
        <dbReference type="ARBA" id="ARBA00023002"/>
    </source>
</evidence>
<evidence type="ECO:0000313" key="10">
    <source>
        <dbReference type="Proteomes" id="UP001162029"/>
    </source>
</evidence>
<evidence type="ECO:0000259" key="8">
    <source>
        <dbReference type="PROSITE" id="PS51384"/>
    </source>
</evidence>
<dbReference type="InterPro" id="IPR013130">
    <property type="entry name" value="Fe3_Rdtase_TM_dom"/>
</dbReference>
<feature type="transmembrane region" description="Helical" evidence="7">
    <location>
        <begin position="176"/>
        <end position="198"/>
    </location>
</feature>
<keyword evidence="4" id="KW-0560">Oxidoreductase</keyword>
<dbReference type="Gene3D" id="2.40.30.10">
    <property type="entry name" value="Translation factors"/>
    <property type="match status" value="1"/>
</dbReference>
<keyword evidence="3 7" id="KW-1133">Transmembrane helix</keyword>
<keyword evidence="10" id="KW-1185">Reference proteome</keyword>
<evidence type="ECO:0000256" key="3">
    <source>
        <dbReference type="ARBA" id="ARBA00022989"/>
    </source>
</evidence>
<reference evidence="9" key="1">
    <citation type="submission" date="2022-12" db="EMBL/GenBank/DDBJ databases">
        <authorList>
            <person name="Webb A."/>
        </authorList>
    </citation>
    <scope>NUCLEOTIDE SEQUENCE</scope>
    <source>
        <strain evidence="9">Pd1</strain>
    </source>
</reference>
<feature type="transmembrane region" description="Helical" evidence="7">
    <location>
        <begin position="613"/>
        <end position="635"/>
    </location>
</feature>
<feature type="transmembrane region" description="Helical" evidence="7">
    <location>
        <begin position="256"/>
        <end position="278"/>
    </location>
</feature>
<dbReference type="PANTHER" id="PTHR11972:SF193">
    <property type="entry name" value="FAD-BINDING FR-TYPE DOMAIN-CONTAINING PROTEIN"/>
    <property type="match status" value="1"/>
</dbReference>
<dbReference type="SUPFAM" id="SSF63380">
    <property type="entry name" value="Riboflavin synthase domain-like"/>
    <property type="match status" value="1"/>
</dbReference>
<evidence type="ECO:0000256" key="1">
    <source>
        <dbReference type="ARBA" id="ARBA00004141"/>
    </source>
</evidence>
<dbReference type="SFLD" id="SFLDS00052">
    <property type="entry name" value="Ferric_Reductase_Domain"/>
    <property type="match status" value="1"/>
</dbReference>
<dbReference type="Gene3D" id="3.40.50.80">
    <property type="entry name" value="Nucleotide-binding domain of ferredoxin-NADP reductase (FNR) module"/>
    <property type="match status" value="1"/>
</dbReference>
<dbReference type="InterPro" id="IPR017927">
    <property type="entry name" value="FAD-bd_FR_type"/>
</dbReference>
<feature type="transmembrane region" description="Helical" evidence="7">
    <location>
        <begin position="218"/>
        <end position="235"/>
    </location>
</feature>
<feature type="domain" description="FAD-binding FR-type" evidence="8">
    <location>
        <begin position="376"/>
        <end position="479"/>
    </location>
</feature>
<dbReference type="AlphaFoldDB" id="A0AAV0V7Q1"/>
<dbReference type="InterPro" id="IPR050369">
    <property type="entry name" value="RBOH/FRE"/>
</dbReference>
<name>A0AAV0V7Q1_9STRA</name>
<dbReference type="PANTHER" id="PTHR11972">
    <property type="entry name" value="NADPH OXIDASE"/>
    <property type="match status" value="1"/>
</dbReference>
<feature type="transmembrane region" description="Helical" evidence="7">
    <location>
        <begin position="122"/>
        <end position="141"/>
    </location>
</feature>
<keyword evidence="2 7" id="KW-0812">Transmembrane</keyword>
<evidence type="ECO:0000256" key="6">
    <source>
        <dbReference type="SAM" id="MobiDB-lite"/>
    </source>
</evidence>
<dbReference type="InterPro" id="IPR017938">
    <property type="entry name" value="Riboflavin_synthase-like_b-brl"/>
</dbReference>
<dbReference type="InterPro" id="IPR013121">
    <property type="entry name" value="Fe_red_NAD-bd_6"/>
</dbReference>
<dbReference type="Pfam" id="PF01794">
    <property type="entry name" value="Ferric_reduct"/>
    <property type="match status" value="1"/>
</dbReference>
<evidence type="ECO:0000256" key="5">
    <source>
        <dbReference type="ARBA" id="ARBA00023136"/>
    </source>
</evidence>
<dbReference type="GO" id="GO:0016491">
    <property type="term" value="F:oxidoreductase activity"/>
    <property type="evidence" value="ECO:0007669"/>
    <property type="project" value="UniProtKB-KW"/>
</dbReference>
<gene>
    <name evidence="9" type="ORF">PDE001_LOCUS8403</name>
</gene>
<evidence type="ECO:0000256" key="7">
    <source>
        <dbReference type="SAM" id="Phobius"/>
    </source>
</evidence>
<dbReference type="Pfam" id="PF08022">
    <property type="entry name" value="FAD_binding_8"/>
    <property type="match status" value="1"/>
</dbReference>
<accession>A0AAV0V7Q1</accession>
<sequence length="787" mass="88838">MSVRRLERRRTMTVPPHSPENDADLDFLLDQEELTEIELNCLLASRTPSKRNSMRFVPKAQKTAGLEVLSTPFCNSIAKGFLHFCIVSMFFALLWIRWPIYYRTVFPSVETRVGQKMEVEPVVVSFALVLPFLFAGTIFYWKQDTVGSLVEWGQQLKLVTWLKAHPNIGKRAGFDAIDVVVVGGFLLLQLNLVIGKLMADKESGKLAKAGYCIRTGHAFGMNGLYAMVLSVILVARESFLHKFFGLSGERAARYHVLTGQFGLVMLLLHGVLYTGTWYKEGKVEQMLFPCLEETCLPKQRYRSIRNCFGAIAMAPLLIVAISSIEWVRRRYFQRFILLHCFSALSVFFTTLHYYAALFWMVPAIVLYGIYRMVSVFGRGKASVVSATAMSNRIFQLELRRATTVGSDFLPGQYVYIKVDSIGKEWHPFTISSSPLRNCHSFFLNAKVQGLFTSQLMTLMKMQQLHTVHVDGYYGSEIKCAPHMVFIAGGSGMTPFLSILDHLKALADISDREEMSTDDLELPRTLWVVWTCRNLEFLEAYAELLDAVNRCSRWKCKVWLHLTQAETDGAGYDTEDDDTQTELNDLSETIVSRSQRFYPASLHHHAFSGHNYNLGLPLFLGTASGCVLFILWVFRLKMFSAKSFMRRIMLLGAGALGAVLGATFALYLVQRWNAHKIIEGSNITMKVAMGEMEAADLNVPSPAPPSTPRSMPTPAQSLLGRSFLIEKERPDLGFRLRIVHKEIRENFGVKAKVALLVSGPAALQRDALLQARELVEPAFEMHQKSFLL</sequence>